<dbReference type="GO" id="GO:0003995">
    <property type="term" value="F:acyl-CoA dehydrogenase activity"/>
    <property type="evidence" value="ECO:0007669"/>
    <property type="project" value="InterPro"/>
</dbReference>
<evidence type="ECO:0000256" key="6">
    <source>
        <dbReference type="RuleBase" id="RU362125"/>
    </source>
</evidence>
<gene>
    <name evidence="10" type="ORF">HNR22_003915</name>
</gene>
<dbReference type="FunFam" id="1.20.140.10:FF:000001">
    <property type="entry name" value="Acyl-CoA dehydrogenase"/>
    <property type="match status" value="1"/>
</dbReference>
<dbReference type="PROSITE" id="PS00073">
    <property type="entry name" value="ACYL_COA_DH_2"/>
    <property type="match status" value="1"/>
</dbReference>
<dbReference type="InterPro" id="IPR013786">
    <property type="entry name" value="AcylCoA_DH/ox_N"/>
</dbReference>
<dbReference type="InterPro" id="IPR046373">
    <property type="entry name" value="Acyl-CoA_Oxase/DH_mid-dom_sf"/>
</dbReference>
<comment type="caution">
    <text evidence="10">The sequence shown here is derived from an EMBL/GenBank/DDBJ whole genome shotgun (WGS) entry which is preliminary data.</text>
</comment>
<dbReference type="PIRSF" id="PIRSF016578">
    <property type="entry name" value="HsaA"/>
    <property type="match status" value="1"/>
</dbReference>
<name>A0A7Z0BEA4_9ACTN</name>
<dbReference type="Gene3D" id="1.10.540.10">
    <property type="entry name" value="Acyl-CoA dehydrogenase/oxidase, N-terminal domain"/>
    <property type="match status" value="1"/>
</dbReference>
<dbReference type="Pfam" id="PF02770">
    <property type="entry name" value="Acyl-CoA_dh_M"/>
    <property type="match status" value="1"/>
</dbReference>
<dbReference type="Gene3D" id="1.20.140.10">
    <property type="entry name" value="Butyryl-CoA Dehydrogenase, subunit A, domain 3"/>
    <property type="match status" value="1"/>
</dbReference>
<dbReference type="InterPro" id="IPR006089">
    <property type="entry name" value="Acyl-CoA_DH_CS"/>
</dbReference>
<comment type="similarity">
    <text evidence="2 6">Belongs to the acyl-CoA dehydrogenase family.</text>
</comment>
<evidence type="ECO:0000259" key="7">
    <source>
        <dbReference type="Pfam" id="PF00441"/>
    </source>
</evidence>
<dbReference type="InterPro" id="IPR009100">
    <property type="entry name" value="AcylCoA_DH/oxidase_NM_dom_sf"/>
</dbReference>
<evidence type="ECO:0000256" key="3">
    <source>
        <dbReference type="ARBA" id="ARBA00022630"/>
    </source>
</evidence>
<comment type="cofactor">
    <cofactor evidence="1 6">
        <name>FAD</name>
        <dbReference type="ChEBI" id="CHEBI:57692"/>
    </cofactor>
</comment>
<evidence type="ECO:0000256" key="2">
    <source>
        <dbReference type="ARBA" id="ARBA00009347"/>
    </source>
</evidence>
<evidence type="ECO:0000256" key="5">
    <source>
        <dbReference type="ARBA" id="ARBA00023002"/>
    </source>
</evidence>
<dbReference type="AlphaFoldDB" id="A0A7Z0BEA4"/>
<proteinExistence type="inferred from homology"/>
<dbReference type="RefSeq" id="WP_179781549.1">
    <property type="nucleotide sequence ID" value="NZ_JACCHK010000001.1"/>
</dbReference>
<dbReference type="InterPro" id="IPR006091">
    <property type="entry name" value="Acyl-CoA_Oxase/DH_mid-dom"/>
</dbReference>
<evidence type="ECO:0000259" key="8">
    <source>
        <dbReference type="Pfam" id="PF02770"/>
    </source>
</evidence>
<dbReference type="PANTHER" id="PTHR43884:SF12">
    <property type="entry name" value="ISOVALERYL-COA DEHYDROGENASE, MITOCHONDRIAL-RELATED"/>
    <property type="match status" value="1"/>
</dbReference>
<sequence>MDFRLTDEQAALRDSVRDFAREVVAPVIAEHYEQHTFPYEVIRQMGKMGLFGLPFGEEHGGMGGDYFALCLALEEIARVDSSVAITLEAAVSLGAMPIYRFGTEEQKATWLPKLLSGEALAGFGLTEPGTGSDAAGTQTRAVLDGDQWVINGSKAFITNSGTDITAMVTVTAVTGTNPDGSKELSTIIVPTGTPGFTVAPGYSKVGWTASDTHELTFDDCRVPAANLLGARGRGFAQFLRILDEGRIAIAALAVGLAQGCVDESIKYAKERHAFGRPIGANQAIQFKIADMELKAHTARLAYYDAAARMLAGEPFKRQAAIAKLHASTIAVDNAREATQIHGGYGFMNEYPVARFWRDSKILEIGEGTSEVQRMIIARDLGL</sequence>
<keyword evidence="5 6" id="KW-0560">Oxidoreductase</keyword>
<feature type="domain" description="Acyl-CoA oxidase/dehydrogenase middle" evidence="8">
    <location>
        <begin position="123"/>
        <end position="220"/>
    </location>
</feature>
<keyword evidence="11" id="KW-1185">Reference proteome</keyword>
<evidence type="ECO:0000313" key="11">
    <source>
        <dbReference type="Proteomes" id="UP000523545"/>
    </source>
</evidence>
<evidence type="ECO:0000259" key="9">
    <source>
        <dbReference type="Pfam" id="PF02771"/>
    </source>
</evidence>
<accession>A0A7Z0BEA4</accession>
<keyword evidence="4 6" id="KW-0274">FAD</keyword>
<feature type="domain" description="Acyl-CoA dehydrogenase/oxidase C-terminal" evidence="7">
    <location>
        <begin position="232"/>
        <end position="380"/>
    </location>
</feature>
<dbReference type="FunFam" id="2.40.110.10:FF:000009">
    <property type="entry name" value="Acyl-CoA dehydrogenase"/>
    <property type="match status" value="1"/>
</dbReference>
<evidence type="ECO:0000256" key="4">
    <source>
        <dbReference type="ARBA" id="ARBA00022827"/>
    </source>
</evidence>
<evidence type="ECO:0000313" key="10">
    <source>
        <dbReference type="EMBL" id="NYH44188.1"/>
    </source>
</evidence>
<dbReference type="SUPFAM" id="SSF56645">
    <property type="entry name" value="Acyl-CoA dehydrogenase NM domain-like"/>
    <property type="match status" value="1"/>
</dbReference>
<feature type="domain" description="Acyl-CoA dehydrogenase/oxidase N-terminal" evidence="9">
    <location>
        <begin position="6"/>
        <end position="118"/>
    </location>
</feature>
<dbReference type="InterPro" id="IPR009075">
    <property type="entry name" value="AcylCo_DH/oxidase_C"/>
</dbReference>
<dbReference type="SUPFAM" id="SSF47203">
    <property type="entry name" value="Acyl-CoA dehydrogenase C-terminal domain-like"/>
    <property type="match status" value="1"/>
</dbReference>
<dbReference type="Proteomes" id="UP000523545">
    <property type="component" value="Unassembled WGS sequence"/>
</dbReference>
<dbReference type="PANTHER" id="PTHR43884">
    <property type="entry name" value="ACYL-COA DEHYDROGENASE"/>
    <property type="match status" value="1"/>
</dbReference>
<keyword evidence="3 6" id="KW-0285">Flavoprotein</keyword>
<dbReference type="Pfam" id="PF00441">
    <property type="entry name" value="Acyl-CoA_dh_1"/>
    <property type="match status" value="1"/>
</dbReference>
<dbReference type="InterPro" id="IPR037069">
    <property type="entry name" value="AcylCoA_DH/ox_N_sf"/>
</dbReference>
<dbReference type="GO" id="GO:0050660">
    <property type="term" value="F:flavin adenine dinucleotide binding"/>
    <property type="evidence" value="ECO:0007669"/>
    <property type="project" value="InterPro"/>
</dbReference>
<dbReference type="InterPro" id="IPR036250">
    <property type="entry name" value="AcylCo_DH-like_C"/>
</dbReference>
<dbReference type="Gene3D" id="2.40.110.10">
    <property type="entry name" value="Butyryl-CoA Dehydrogenase, subunit A, domain 2"/>
    <property type="match status" value="1"/>
</dbReference>
<dbReference type="FunFam" id="1.10.540.10:FF:000002">
    <property type="entry name" value="Acyl-CoA dehydrogenase FadE19"/>
    <property type="match status" value="1"/>
</dbReference>
<dbReference type="Pfam" id="PF02771">
    <property type="entry name" value="Acyl-CoA_dh_N"/>
    <property type="match status" value="1"/>
</dbReference>
<protein>
    <submittedName>
        <fullName evidence="10">Alkylation response protein AidB-like acyl-CoA dehydrogenase</fullName>
    </submittedName>
</protein>
<organism evidence="10 11">
    <name type="scientific">Micromonospora jinlongensis</name>
    <dbReference type="NCBI Taxonomy" id="1287877"/>
    <lineage>
        <taxon>Bacteria</taxon>
        <taxon>Bacillati</taxon>
        <taxon>Actinomycetota</taxon>
        <taxon>Actinomycetes</taxon>
        <taxon>Micromonosporales</taxon>
        <taxon>Micromonosporaceae</taxon>
        <taxon>Micromonospora</taxon>
    </lineage>
</organism>
<evidence type="ECO:0000256" key="1">
    <source>
        <dbReference type="ARBA" id="ARBA00001974"/>
    </source>
</evidence>
<dbReference type="EMBL" id="JACCHK010000001">
    <property type="protein sequence ID" value="NYH44188.1"/>
    <property type="molecule type" value="Genomic_DNA"/>
</dbReference>
<reference evidence="10 11" key="1">
    <citation type="submission" date="2020-07" db="EMBL/GenBank/DDBJ databases">
        <title>Sequencing the genomes of 1000 actinobacteria strains.</title>
        <authorList>
            <person name="Klenk H.-P."/>
        </authorList>
    </citation>
    <scope>NUCLEOTIDE SEQUENCE [LARGE SCALE GENOMIC DNA]</scope>
    <source>
        <strain evidence="10 11">DSM 45876</strain>
    </source>
</reference>